<reference evidence="1" key="1">
    <citation type="submission" date="2018-05" db="EMBL/GenBank/DDBJ databases">
        <authorList>
            <person name="Lanie J.A."/>
            <person name="Ng W.-L."/>
            <person name="Kazmierczak K.M."/>
            <person name="Andrzejewski T.M."/>
            <person name="Davidsen T.M."/>
            <person name="Wayne K.J."/>
            <person name="Tettelin H."/>
            <person name="Glass J.I."/>
            <person name="Rusch D."/>
            <person name="Podicherti R."/>
            <person name="Tsui H.-C.T."/>
            <person name="Winkler M.E."/>
        </authorList>
    </citation>
    <scope>NUCLEOTIDE SEQUENCE</scope>
</reference>
<proteinExistence type="predicted"/>
<sequence length="216" mass="23030">VIDACAWTGHWGSMALPGAPGDVVDSVADVGSSRVLLSPLDGVFAHNAHAANGAVYDAAHTDGRVLAAPVIDPTVATWEEELQRAVDVAVLVVRWLPAYSGFGLSAADDWARIIRAAGRILWVQTRLEDARRQHPQALVPDTDAAEVVELARRHPDMTVVLGGATWKAVLDLAPAILSLPRCFADTSQMDGMDSLLRLVDAGLAPRLLYGSHAPFF</sequence>
<name>A0A382NVN4_9ZZZZ</name>
<accession>A0A382NVN4</accession>
<dbReference type="EMBL" id="UINC01102627">
    <property type="protein sequence ID" value="SVC64395.1"/>
    <property type="molecule type" value="Genomic_DNA"/>
</dbReference>
<dbReference type="AlphaFoldDB" id="A0A382NVN4"/>
<dbReference type="InterPro" id="IPR032466">
    <property type="entry name" value="Metal_Hydrolase"/>
</dbReference>
<gene>
    <name evidence="1" type="ORF">METZ01_LOCUS317249</name>
</gene>
<feature type="non-terminal residue" evidence="1">
    <location>
        <position position="1"/>
    </location>
</feature>
<dbReference type="Gene3D" id="3.20.20.140">
    <property type="entry name" value="Metal-dependent hydrolases"/>
    <property type="match status" value="1"/>
</dbReference>
<dbReference type="SUPFAM" id="SSF51556">
    <property type="entry name" value="Metallo-dependent hydrolases"/>
    <property type="match status" value="1"/>
</dbReference>
<evidence type="ECO:0008006" key="2">
    <source>
        <dbReference type="Google" id="ProtNLM"/>
    </source>
</evidence>
<organism evidence="1">
    <name type="scientific">marine metagenome</name>
    <dbReference type="NCBI Taxonomy" id="408172"/>
    <lineage>
        <taxon>unclassified sequences</taxon>
        <taxon>metagenomes</taxon>
        <taxon>ecological metagenomes</taxon>
    </lineage>
</organism>
<evidence type="ECO:0000313" key="1">
    <source>
        <dbReference type="EMBL" id="SVC64395.1"/>
    </source>
</evidence>
<protein>
    <recommendedName>
        <fullName evidence="2">Amidohydrolase-related domain-containing protein</fullName>
    </recommendedName>
</protein>
<feature type="non-terminal residue" evidence="1">
    <location>
        <position position="216"/>
    </location>
</feature>